<dbReference type="STRING" id="927083.DB32_006525"/>
<dbReference type="KEGG" id="samy:DB32_006525"/>
<keyword evidence="2" id="KW-1185">Reference proteome</keyword>
<name>A0A0F6YKP1_9BACT</name>
<sequence length="303" mass="33176">MFRGSGRRPMTTTKFPTLAFGTPRKLPRASELAGRVVVLDIAFAAEGSGASFQKVTKKLIDGLGPRLAMWIDHHDHVLHEQFRSDPRFVLATKAQHGACPEMVTPERVAQAGPIDTICCHIDFDGLCSAAKWIRGGVEPYEGADDDARAIDTRIGTPSERALLIDRALRARPRDDAMKGLVVRFLATGATDRELFGPIRAAADELRALEDEARRLAKGYEIERDVAVVDARGAQTYYDKTLLLLLGQERARISVVHDDTTVTAAARFDSGVDLLALLGLEGGMPTRVSLPRDRLGDVLAKLRR</sequence>
<dbReference type="Proteomes" id="UP000034883">
    <property type="component" value="Chromosome"/>
</dbReference>
<protein>
    <recommendedName>
        <fullName evidence="3">DHHA1 domain-containing protein</fullName>
    </recommendedName>
</protein>
<gene>
    <name evidence="1" type="ORF">DB32_006525</name>
</gene>
<evidence type="ECO:0000313" key="2">
    <source>
        <dbReference type="Proteomes" id="UP000034883"/>
    </source>
</evidence>
<evidence type="ECO:0000313" key="1">
    <source>
        <dbReference type="EMBL" id="AKF09376.1"/>
    </source>
</evidence>
<evidence type="ECO:0008006" key="3">
    <source>
        <dbReference type="Google" id="ProtNLM"/>
    </source>
</evidence>
<organism evidence="1 2">
    <name type="scientific">Sandaracinus amylolyticus</name>
    <dbReference type="NCBI Taxonomy" id="927083"/>
    <lineage>
        <taxon>Bacteria</taxon>
        <taxon>Pseudomonadati</taxon>
        <taxon>Myxococcota</taxon>
        <taxon>Polyangia</taxon>
        <taxon>Polyangiales</taxon>
        <taxon>Sandaracinaceae</taxon>
        <taxon>Sandaracinus</taxon>
    </lineage>
</organism>
<proteinExistence type="predicted"/>
<reference evidence="1 2" key="1">
    <citation type="submission" date="2015-03" db="EMBL/GenBank/DDBJ databases">
        <title>Genome assembly of Sandaracinus amylolyticus DSM 53668.</title>
        <authorList>
            <person name="Sharma G."/>
            <person name="Subramanian S."/>
        </authorList>
    </citation>
    <scope>NUCLEOTIDE SEQUENCE [LARGE SCALE GENOMIC DNA]</scope>
    <source>
        <strain evidence="1 2">DSM 53668</strain>
    </source>
</reference>
<accession>A0A0F6YKP1</accession>
<dbReference type="AlphaFoldDB" id="A0A0F6YKP1"/>
<dbReference type="EMBL" id="CP011125">
    <property type="protein sequence ID" value="AKF09376.1"/>
    <property type="molecule type" value="Genomic_DNA"/>
</dbReference>